<evidence type="ECO:0000313" key="11">
    <source>
        <dbReference type="Proteomes" id="UP001059480"/>
    </source>
</evidence>
<keyword evidence="11" id="KW-1185">Reference proteome</keyword>
<evidence type="ECO:0000256" key="4">
    <source>
        <dbReference type="ARBA" id="ARBA00022989"/>
    </source>
</evidence>
<dbReference type="Proteomes" id="UP001059480">
    <property type="component" value="Unassembled WGS sequence"/>
</dbReference>
<keyword evidence="2" id="KW-0813">Transport</keyword>
<evidence type="ECO:0000256" key="3">
    <source>
        <dbReference type="ARBA" id="ARBA00022692"/>
    </source>
</evidence>
<feature type="transmembrane region" description="Helical" evidence="8">
    <location>
        <begin position="20"/>
        <end position="47"/>
    </location>
</feature>
<keyword evidence="4 8" id="KW-1133">Transmembrane helix</keyword>
<protein>
    <submittedName>
        <fullName evidence="10">Potassium channel family protein</fullName>
    </submittedName>
</protein>
<dbReference type="SUPFAM" id="SSF81324">
    <property type="entry name" value="Voltage-gated potassium channels"/>
    <property type="match status" value="1"/>
</dbReference>
<evidence type="ECO:0000256" key="6">
    <source>
        <dbReference type="ARBA" id="ARBA00023136"/>
    </source>
</evidence>
<feature type="transmembrane region" description="Helical" evidence="8">
    <location>
        <begin position="85"/>
        <end position="107"/>
    </location>
</feature>
<dbReference type="RefSeq" id="WP_256945411.1">
    <property type="nucleotide sequence ID" value="NZ_JANHNZ010000006.1"/>
</dbReference>
<evidence type="ECO:0000259" key="9">
    <source>
        <dbReference type="Pfam" id="PF07885"/>
    </source>
</evidence>
<sequence length="127" mass="14386">MFNHSRKPAHLKPSRVLWRILQVTGFTKFIASFVVYLLIAAVGLYIFEPSITNIGDSIWYCFVTSTTLGYGDIVVTTIIGRVISVFLALYGLLFFGCLSGIVVSYYLEMNKRLSQYEEHEKAEKSDS</sequence>
<proteinExistence type="predicted"/>
<keyword evidence="3 8" id="KW-0812">Transmembrane</keyword>
<feature type="transmembrane region" description="Helical" evidence="8">
    <location>
        <begin position="59"/>
        <end position="79"/>
    </location>
</feature>
<keyword evidence="5" id="KW-0406">Ion transport</keyword>
<comment type="caution">
    <text evidence="10">The sequence shown here is derived from an EMBL/GenBank/DDBJ whole genome shotgun (WGS) entry which is preliminary data.</text>
</comment>
<evidence type="ECO:0000313" key="10">
    <source>
        <dbReference type="EMBL" id="MCQ9210299.1"/>
    </source>
</evidence>
<reference evidence="10" key="3">
    <citation type="journal article" date="2023" name="Microbiol. Resour. Announc.">
        <title>Draft Genome Sequence of Granulicatella sp. Strain S8, Isolated from a Marine Fish, Seriola quinqueradiata.</title>
        <authorList>
            <person name="Lee M."/>
            <person name="Farooq A."/>
            <person name="Jeong J.B."/>
            <person name="Jung M.Y."/>
        </authorList>
    </citation>
    <scope>NUCLEOTIDE SEQUENCE</scope>
    <source>
        <strain evidence="10">S8</strain>
    </source>
</reference>
<reference evidence="10" key="1">
    <citation type="submission" date="2022-07" db="EMBL/GenBank/DDBJ databases">
        <authorList>
            <person name="Jung M.-Y."/>
            <person name="Lee M."/>
        </authorList>
    </citation>
    <scope>NUCLEOTIDE SEQUENCE</scope>
    <source>
        <strain evidence="10">S8</strain>
    </source>
</reference>
<dbReference type="Pfam" id="PF07885">
    <property type="entry name" value="Ion_trans_2"/>
    <property type="match status" value="1"/>
</dbReference>
<dbReference type="GO" id="GO:0034220">
    <property type="term" value="P:monoatomic ion transmembrane transport"/>
    <property type="evidence" value="ECO:0007669"/>
    <property type="project" value="UniProtKB-KW"/>
</dbReference>
<dbReference type="PANTHER" id="PTHR11537:SF254">
    <property type="entry name" value="POTASSIUM VOLTAGE-GATED CHANNEL PROTEIN SHAB"/>
    <property type="match status" value="1"/>
</dbReference>
<dbReference type="PANTHER" id="PTHR11537">
    <property type="entry name" value="VOLTAGE-GATED POTASSIUM CHANNEL"/>
    <property type="match status" value="1"/>
</dbReference>
<dbReference type="PRINTS" id="PR00169">
    <property type="entry name" value="KCHANNEL"/>
</dbReference>
<accession>A0ABT1WP31</accession>
<evidence type="ECO:0000256" key="1">
    <source>
        <dbReference type="ARBA" id="ARBA00004141"/>
    </source>
</evidence>
<evidence type="ECO:0000256" key="8">
    <source>
        <dbReference type="SAM" id="Phobius"/>
    </source>
</evidence>
<dbReference type="EMBL" id="JANHNZ010000006">
    <property type="protein sequence ID" value="MCQ9210299.1"/>
    <property type="molecule type" value="Genomic_DNA"/>
</dbReference>
<evidence type="ECO:0000256" key="7">
    <source>
        <dbReference type="ARBA" id="ARBA00023303"/>
    </source>
</evidence>
<organism evidence="10 11">
    <name type="scientific">Granulicatella seriolae</name>
    <dbReference type="NCBI Taxonomy" id="2967226"/>
    <lineage>
        <taxon>Bacteria</taxon>
        <taxon>Bacillati</taxon>
        <taxon>Bacillota</taxon>
        <taxon>Bacilli</taxon>
        <taxon>Lactobacillales</taxon>
        <taxon>Carnobacteriaceae</taxon>
        <taxon>Granulicatella</taxon>
    </lineage>
</organism>
<feature type="domain" description="Potassium channel" evidence="9">
    <location>
        <begin position="34"/>
        <end position="106"/>
    </location>
</feature>
<evidence type="ECO:0000256" key="5">
    <source>
        <dbReference type="ARBA" id="ARBA00023065"/>
    </source>
</evidence>
<dbReference type="InterPro" id="IPR013099">
    <property type="entry name" value="K_chnl_dom"/>
</dbReference>
<keyword evidence="6 8" id="KW-0472">Membrane</keyword>
<reference evidence="10" key="2">
    <citation type="journal article" date="2023" name="Curr. Microbiol.">
        <title>Granulicatella seriolae sp. nov., a Novel Facultative Anaerobe Isolated from Yellowtail Marine Fish.</title>
        <authorList>
            <person name="Lee M."/>
            <person name="Choi Y.J."/>
            <person name="Farooq A."/>
            <person name="Jeong J.B."/>
            <person name="Jung M.Y."/>
        </authorList>
    </citation>
    <scope>NUCLEOTIDE SEQUENCE</scope>
    <source>
        <strain evidence="10">S8</strain>
    </source>
</reference>
<keyword evidence="7 10" id="KW-0407">Ion channel</keyword>
<gene>
    <name evidence="10" type="ORF">NPA36_07020</name>
</gene>
<dbReference type="Gene3D" id="1.10.287.70">
    <property type="match status" value="1"/>
</dbReference>
<name>A0ABT1WP31_9LACT</name>
<evidence type="ECO:0000256" key="2">
    <source>
        <dbReference type="ARBA" id="ARBA00022448"/>
    </source>
</evidence>
<comment type="subcellular location">
    <subcellularLocation>
        <location evidence="1">Membrane</location>
        <topology evidence="1">Multi-pass membrane protein</topology>
    </subcellularLocation>
</comment>
<dbReference type="InterPro" id="IPR028325">
    <property type="entry name" value="VG_K_chnl"/>
</dbReference>